<proteinExistence type="inferred from homology"/>
<accession>A0ABR2W5N7</accession>
<evidence type="ECO:0000256" key="3">
    <source>
        <dbReference type="ARBA" id="ARBA00022664"/>
    </source>
</evidence>
<name>A0ABR2W5N7_9FUNG</name>
<evidence type="ECO:0000256" key="1">
    <source>
        <dbReference type="ARBA" id="ARBA00006938"/>
    </source>
</evidence>
<keyword evidence="5 8" id="KW-0694">RNA-binding</keyword>
<dbReference type="InterPro" id="IPR039599">
    <property type="entry name" value="RBM48"/>
</dbReference>
<protein>
    <recommendedName>
        <fullName evidence="2">RNA-binding protein 48</fullName>
    </recommendedName>
</protein>
<keyword evidence="3" id="KW-0507">mRNA processing</keyword>
<dbReference type="PANTHER" id="PTHR20957">
    <property type="entry name" value="RNA-BINDING PROTEIN 48"/>
    <property type="match status" value="1"/>
</dbReference>
<evidence type="ECO:0000256" key="6">
    <source>
        <dbReference type="ARBA" id="ARBA00023187"/>
    </source>
</evidence>
<dbReference type="PANTHER" id="PTHR20957:SF0">
    <property type="entry name" value="RNA-BINDING PROTEIN 48"/>
    <property type="match status" value="1"/>
</dbReference>
<evidence type="ECO:0000256" key="8">
    <source>
        <dbReference type="PROSITE-ProRule" id="PRU00176"/>
    </source>
</evidence>
<comment type="caution">
    <text evidence="11">The sequence shown here is derived from an EMBL/GenBank/DDBJ whole genome shotgun (WGS) entry which is preliminary data.</text>
</comment>
<feature type="region of interest" description="Disordered" evidence="9">
    <location>
        <begin position="148"/>
        <end position="208"/>
    </location>
</feature>
<dbReference type="EMBL" id="JASJQH010007006">
    <property type="protein sequence ID" value="KAK9720624.1"/>
    <property type="molecule type" value="Genomic_DNA"/>
</dbReference>
<reference evidence="11 12" key="1">
    <citation type="submission" date="2023-04" db="EMBL/GenBank/DDBJ databases">
        <title>Genome of Basidiobolus ranarum AG-B5.</title>
        <authorList>
            <person name="Stajich J.E."/>
            <person name="Carter-House D."/>
            <person name="Gryganskyi A."/>
        </authorList>
    </citation>
    <scope>NUCLEOTIDE SEQUENCE [LARGE SCALE GENOMIC DNA]</scope>
    <source>
        <strain evidence="11 12">AG-B5</strain>
    </source>
</reference>
<keyword evidence="4" id="KW-0747">Spliceosome</keyword>
<dbReference type="SUPFAM" id="SSF54928">
    <property type="entry name" value="RNA-binding domain, RBD"/>
    <property type="match status" value="1"/>
</dbReference>
<evidence type="ECO:0000256" key="2">
    <source>
        <dbReference type="ARBA" id="ARBA00015189"/>
    </source>
</evidence>
<evidence type="ECO:0000256" key="9">
    <source>
        <dbReference type="SAM" id="MobiDB-lite"/>
    </source>
</evidence>
<keyword evidence="12" id="KW-1185">Reference proteome</keyword>
<evidence type="ECO:0000259" key="10">
    <source>
        <dbReference type="PROSITE" id="PS50102"/>
    </source>
</evidence>
<evidence type="ECO:0000256" key="5">
    <source>
        <dbReference type="ARBA" id="ARBA00022884"/>
    </source>
</evidence>
<evidence type="ECO:0000256" key="4">
    <source>
        <dbReference type="ARBA" id="ARBA00022728"/>
    </source>
</evidence>
<dbReference type="InterPro" id="IPR000504">
    <property type="entry name" value="RRM_dom"/>
</dbReference>
<dbReference type="CDD" id="cd12442">
    <property type="entry name" value="RRM_RBM48"/>
    <property type="match status" value="1"/>
</dbReference>
<evidence type="ECO:0000313" key="12">
    <source>
        <dbReference type="Proteomes" id="UP001479436"/>
    </source>
</evidence>
<evidence type="ECO:0000256" key="7">
    <source>
        <dbReference type="ARBA" id="ARBA00035004"/>
    </source>
</evidence>
<sequence length="208" mass="24548">MQEEIPSRKKYRAGRRVRAVKVYTVNQESRYILIERVPALGNTKELLDLFSLYGPIEQYRILDDYPSEEYYDVYWIKYCSLVDSRTAKRKLDDYVFFGTPLQIRYCPEYETVEDTREKLLDRRKIVAQKTQTPDPLFDHAITERNPYPEAASTTFDSGQSYEPSTKQPPRVDHMTQSILNIREKLKQASKPGPLQNSSRSEPKKRRRI</sequence>
<organism evidence="11 12">
    <name type="scientific">Basidiobolus ranarum</name>
    <dbReference type="NCBI Taxonomy" id="34480"/>
    <lineage>
        <taxon>Eukaryota</taxon>
        <taxon>Fungi</taxon>
        <taxon>Fungi incertae sedis</taxon>
        <taxon>Zoopagomycota</taxon>
        <taxon>Entomophthoromycotina</taxon>
        <taxon>Basidiobolomycetes</taxon>
        <taxon>Basidiobolales</taxon>
        <taxon>Basidiobolaceae</taxon>
        <taxon>Basidiobolus</taxon>
    </lineage>
</organism>
<keyword evidence="6" id="KW-0508">mRNA splicing</keyword>
<gene>
    <name evidence="11" type="ORF">K7432_004003</name>
</gene>
<dbReference type="Proteomes" id="UP001479436">
    <property type="component" value="Unassembled WGS sequence"/>
</dbReference>
<comment type="similarity">
    <text evidence="1">Belongs to the RBM48 family.</text>
</comment>
<dbReference type="Gene3D" id="3.30.70.330">
    <property type="match status" value="1"/>
</dbReference>
<dbReference type="InterPro" id="IPR012677">
    <property type="entry name" value="Nucleotide-bd_a/b_plait_sf"/>
</dbReference>
<evidence type="ECO:0000313" key="11">
    <source>
        <dbReference type="EMBL" id="KAK9720624.1"/>
    </source>
</evidence>
<comment type="function">
    <text evidence="7">As a component of the minor spliceosome, involved in the splicing of U12-type introns in pre-mRNAs.</text>
</comment>
<dbReference type="InterPro" id="IPR034264">
    <property type="entry name" value="RBM48_RRM"/>
</dbReference>
<feature type="domain" description="RRM" evidence="10">
    <location>
        <begin position="30"/>
        <end position="108"/>
    </location>
</feature>
<dbReference type="InterPro" id="IPR035979">
    <property type="entry name" value="RBD_domain_sf"/>
</dbReference>
<feature type="compositionally biased region" description="Polar residues" evidence="9">
    <location>
        <begin position="151"/>
        <end position="167"/>
    </location>
</feature>
<dbReference type="PROSITE" id="PS50102">
    <property type="entry name" value="RRM"/>
    <property type="match status" value="1"/>
</dbReference>